<dbReference type="EMBL" id="SJPP01000001">
    <property type="protein sequence ID" value="TWU14511.1"/>
    <property type="molecule type" value="Genomic_DNA"/>
</dbReference>
<dbReference type="Proteomes" id="UP000320735">
    <property type="component" value="Unassembled WGS sequence"/>
</dbReference>
<evidence type="ECO:0000313" key="3">
    <source>
        <dbReference type="Proteomes" id="UP000320735"/>
    </source>
</evidence>
<feature type="transmembrane region" description="Helical" evidence="1">
    <location>
        <begin position="84"/>
        <end position="110"/>
    </location>
</feature>
<accession>A0A5C6BSU7</accession>
<organism evidence="2 3">
    <name type="scientific">Symmachiella macrocystis</name>
    <dbReference type="NCBI Taxonomy" id="2527985"/>
    <lineage>
        <taxon>Bacteria</taxon>
        <taxon>Pseudomonadati</taxon>
        <taxon>Planctomycetota</taxon>
        <taxon>Planctomycetia</taxon>
        <taxon>Planctomycetales</taxon>
        <taxon>Planctomycetaceae</taxon>
        <taxon>Symmachiella</taxon>
    </lineage>
</organism>
<proteinExistence type="predicted"/>
<dbReference type="OrthoDB" id="9886706at2"/>
<reference evidence="2 3" key="1">
    <citation type="submission" date="2019-02" db="EMBL/GenBank/DDBJ databases">
        <title>Deep-cultivation of Planctomycetes and their phenomic and genomic characterization uncovers novel biology.</title>
        <authorList>
            <person name="Wiegand S."/>
            <person name="Jogler M."/>
            <person name="Boedeker C."/>
            <person name="Pinto D."/>
            <person name="Vollmers J."/>
            <person name="Rivas-Marin E."/>
            <person name="Kohn T."/>
            <person name="Peeters S.H."/>
            <person name="Heuer A."/>
            <person name="Rast P."/>
            <person name="Oberbeckmann S."/>
            <person name="Bunk B."/>
            <person name="Jeske O."/>
            <person name="Meyerdierks A."/>
            <person name="Storesund J.E."/>
            <person name="Kallscheuer N."/>
            <person name="Luecker S."/>
            <person name="Lage O.M."/>
            <person name="Pohl T."/>
            <person name="Merkel B.J."/>
            <person name="Hornburger P."/>
            <person name="Mueller R.-W."/>
            <person name="Bruemmer F."/>
            <person name="Labrenz M."/>
            <person name="Spormann A.M."/>
            <person name="Op Den Camp H."/>
            <person name="Overmann J."/>
            <person name="Amann R."/>
            <person name="Jetten M.S.M."/>
            <person name="Mascher T."/>
            <person name="Medema M.H."/>
            <person name="Devos D.P."/>
            <person name="Kaster A.-K."/>
            <person name="Ovreas L."/>
            <person name="Rohde M."/>
            <person name="Galperin M.Y."/>
            <person name="Jogler C."/>
        </authorList>
    </citation>
    <scope>NUCLEOTIDE SEQUENCE [LARGE SCALE GENOMIC DNA]</scope>
    <source>
        <strain evidence="2 3">CA54</strain>
    </source>
</reference>
<protein>
    <recommendedName>
        <fullName evidence="4">Phage holin family protein</fullName>
    </recommendedName>
</protein>
<dbReference type="InterPro" id="IPR009937">
    <property type="entry name" value="Phage_holin_3_6"/>
</dbReference>
<keyword evidence="1" id="KW-0812">Transmembrane</keyword>
<dbReference type="Pfam" id="PF07332">
    <property type="entry name" value="Phage_holin_3_6"/>
    <property type="match status" value="1"/>
</dbReference>
<keyword evidence="1" id="KW-0472">Membrane</keyword>
<evidence type="ECO:0008006" key="4">
    <source>
        <dbReference type="Google" id="ProtNLM"/>
    </source>
</evidence>
<name>A0A5C6BSU7_9PLAN</name>
<dbReference type="AlphaFoldDB" id="A0A5C6BSU7"/>
<evidence type="ECO:0000256" key="1">
    <source>
        <dbReference type="SAM" id="Phobius"/>
    </source>
</evidence>
<keyword evidence="3" id="KW-1185">Reference proteome</keyword>
<dbReference type="RefSeq" id="WP_146371809.1">
    <property type="nucleotide sequence ID" value="NZ_SJPP01000001.1"/>
</dbReference>
<sequence>MSEKNGSTHFPPRSVARNVGQFAHDVVSLAELQTELLKVDAEDYLKRAAKPLIAWTVTVVVALGCVPVALATLALGLVQAGLQTWLAFLIATVTGLIIASVSGIVGWLWMSKSFDAFRRSRQEFRSNLTWIKVALKGTAEKQTRSI</sequence>
<feature type="transmembrane region" description="Helical" evidence="1">
    <location>
        <begin position="52"/>
        <end position="78"/>
    </location>
</feature>
<gene>
    <name evidence="2" type="ORF">CA54_33780</name>
</gene>
<comment type="caution">
    <text evidence="2">The sequence shown here is derived from an EMBL/GenBank/DDBJ whole genome shotgun (WGS) entry which is preliminary data.</text>
</comment>
<keyword evidence="1" id="KW-1133">Transmembrane helix</keyword>
<evidence type="ECO:0000313" key="2">
    <source>
        <dbReference type="EMBL" id="TWU14511.1"/>
    </source>
</evidence>